<evidence type="ECO:0000313" key="2">
    <source>
        <dbReference type="Proteomes" id="UP001589798"/>
    </source>
</evidence>
<organism evidence="1 2">
    <name type="scientific">Novosphingobium soli</name>
    <dbReference type="NCBI Taxonomy" id="574956"/>
    <lineage>
        <taxon>Bacteria</taxon>
        <taxon>Pseudomonadati</taxon>
        <taxon>Pseudomonadota</taxon>
        <taxon>Alphaproteobacteria</taxon>
        <taxon>Sphingomonadales</taxon>
        <taxon>Sphingomonadaceae</taxon>
        <taxon>Novosphingobium</taxon>
    </lineage>
</organism>
<name>A0ABV6CZI9_9SPHN</name>
<dbReference type="EMBL" id="JBHLWK010000019">
    <property type="protein sequence ID" value="MFC0205807.1"/>
    <property type="molecule type" value="Genomic_DNA"/>
</dbReference>
<sequence>MAARYRIAVFGQPRSPWRSSIDEAMADAIDLKLASWDESEREWFLAVPVDLVTGKAEAIRRAA</sequence>
<dbReference type="Proteomes" id="UP001589798">
    <property type="component" value="Unassembled WGS sequence"/>
</dbReference>
<evidence type="ECO:0000313" key="1">
    <source>
        <dbReference type="EMBL" id="MFC0205807.1"/>
    </source>
</evidence>
<gene>
    <name evidence="1" type="ORF">ACFFJC_16195</name>
</gene>
<keyword evidence="2" id="KW-1185">Reference proteome</keyword>
<proteinExistence type="predicted"/>
<reference evidence="1 2" key="1">
    <citation type="submission" date="2024-09" db="EMBL/GenBank/DDBJ databases">
        <authorList>
            <person name="Sun Q."/>
            <person name="Mori K."/>
        </authorList>
    </citation>
    <scope>NUCLEOTIDE SEQUENCE [LARGE SCALE GENOMIC DNA]</scope>
    <source>
        <strain evidence="1 2">CCM 7706</strain>
    </source>
</reference>
<protein>
    <submittedName>
        <fullName evidence="1">Uncharacterized protein</fullName>
    </submittedName>
</protein>
<accession>A0ABV6CZI9</accession>
<dbReference type="RefSeq" id="WP_379488532.1">
    <property type="nucleotide sequence ID" value="NZ_JBHLWK010000019.1"/>
</dbReference>
<comment type="caution">
    <text evidence="1">The sequence shown here is derived from an EMBL/GenBank/DDBJ whole genome shotgun (WGS) entry which is preliminary data.</text>
</comment>